<organism evidence="3 4">
    <name type="scientific">Gordonia effusa NBRC 100432</name>
    <dbReference type="NCBI Taxonomy" id="1077974"/>
    <lineage>
        <taxon>Bacteria</taxon>
        <taxon>Bacillati</taxon>
        <taxon>Actinomycetota</taxon>
        <taxon>Actinomycetes</taxon>
        <taxon>Mycobacteriales</taxon>
        <taxon>Gordoniaceae</taxon>
        <taxon>Gordonia</taxon>
    </lineage>
</organism>
<keyword evidence="1" id="KW-0812">Transmembrane</keyword>
<evidence type="ECO:0000256" key="1">
    <source>
        <dbReference type="SAM" id="Phobius"/>
    </source>
</evidence>
<dbReference type="InterPro" id="IPR036291">
    <property type="entry name" value="NAD(P)-bd_dom_sf"/>
</dbReference>
<feature type="domain" description="Saccharopine dehydrogenase NADP binding" evidence="2">
    <location>
        <begin position="7"/>
        <end position="132"/>
    </location>
</feature>
<comment type="caution">
    <text evidence="3">The sequence shown here is derived from an EMBL/GenBank/DDBJ whole genome shotgun (WGS) entry which is preliminary data.</text>
</comment>
<dbReference type="PANTHER" id="PTHR12286">
    <property type="entry name" value="SACCHAROPINE DEHYDROGENASE-LIKE OXIDOREDUCTASE"/>
    <property type="match status" value="1"/>
</dbReference>
<dbReference type="Gene3D" id="3.40.50.720">
    <property type="entry name" value="NAD(P)-binding Rossmann-like Domain"/>
    <property type="match status" value="1"/>
</dbReference>
<dbReference type="Pfam" id="PF03435">
    <property type="entry name" value="Sacchrp_dh_NADP"/>
    <property type="match status" value="1"/>
</dbReference>
<dbReference type="GO" id="GO:0005886">
    <property type="term" value="C:plasma membrane"/>
    <property type="evidence" value="ECO:0007669"/>
    <property type="project" value="TreeGrafter"/>
</dbReference>
<accession>H0QYV6</accession>
<evidence type="ECO:0000313" key="4">
    <source>
        <dbReference type="Proteomes" id="UP000035034"/>
    </source>
</evidence>
<proteinExistence type="predicted"/>
<dbReference type="STRING" id="1077974.GOEFS_044_00430"/>
<dbReference type="InterPro" id="IPR005097">
    <property type="entry name" value="Sacchrp_dh_NADP-bd"/>
</dbReference>
<dbReference type="PANTHER" id="PTHR12286:SF5">
    <property type="entry name" value="SACCHAROPINE DEHYDROGENASE-LIKE OXIDOREDUCTASE"/>
    <property type="match status" value="1"/>
</dbReference>
<dbReference type="Proteomes" id="UP000035034">
    <property type="component" value="Unassembled WGS sequence"/>
</dbReference>
<feature type="transmembrane region" description="Helical" evidence="1">
    <location>
        <begin position="284"/>
        <end position="306"/>
    </location>
</feature>
<gene>
    <name evidence="3" type="ORF">GOEFS_044_00430</name>
</gene>
<name>H0QYV6_9ACTN</name>
<dbReference type="OrthoDB" id="4369409at2"/>
<reference evidence="3 4" key="1">
    <citation type="submission" date="2011-12" db="EMBL/GenBank/DDBJ databases">
        <title>Whole genome shotgun sequence of Gordonia effusa NBRC 100432.</title>
        <authorList>
            <person name="Yoshida I."/>
            <person name="Takarada H."/>
            <person name="Hosoyama A."/>
            <person name="Tsuchikane K."/>
            <person name="Katsumata H."/>
            <person name="Yamazaki S."/>
            <person name="Fujita N."/>
        </authorList>
    </citation>
    <scope>NUCLEOTIDE SEQUENCE [LARGE SCALE GENOMIC DNA]</scope>
    <source>
        <strain evidence="3 4">NBRC 100432</strain>
    </source>
</reference>
<dbReference type="SUPFAM" id="SSF51735">
    <property type="entry name" value="NAD(P)-binding Rossmann-fold domains"/>
    <property type="match status" value="1"/>
</dbReference>
<keyword evidence="4" id="KW-1185">Reference proteome</keyword>
<dbReference type="RefSeq" id="WP_007317344.1">
    <property type="nucleotide sequence ID" value="NZ_BAEH01000044.1"/>
</dbReference>
<keyword evidence="1" id="KW-1133">Transmembrane helix</keyword>
<evidence type="ECO:0000259" key="2">
    <source>
        <dbReference type="Pfam" id="PF03435"/>
    </source>
</evidence>
<protein>
    <recommendedName>
        <fullName evidence="2">Saccharopine dehydrogenase NADP binding domain-containing protein</fullName>
    </recommendedName>
</protein>
<dbReference type="InterPro" id="IPR051276">
    <property type="entry name" value="Saccharopine_DH-like_oxidrdct"/>
</dbReference>
<dbReference type="eggNOG" id="COG3268">
    <property type="taxonomic scope" value="Bacteria"/>
</dbReference>
<dbReference type="GO" id="GO:0009247">
    <property type="term" value="P:glycolipid biosynthetic process"/>
    <property type="evidence" value="ECO:0007669"/>
    <property type="project" value="TreeGrafter"/>
</dbReference>
<dbReference type="EMBL" id="BAEH01000044">
    <property type="protein sequence ID" value="GAB18007.1"/>
    <property type="molecule type" value="Genomic_DNA"/>
</dbReference>
<evidence type="ECO:0000313" key="3">
    <source>
        <dbReference type="EMBL" id="GAB18007.1"/>
    </source>
</evidence>
<keyword evidence="1" id="KW-0472">Membrane</keyword>
<dbReference type="AlphaFoldDB" id="H0QYV6"/>
<sequence>MSREFDVIVFGATGFVGELTARYLAEHAPAGTKIALAGRSESKLVAARAKLPVTAAAWPLVVADSNSPASLDAMVARTQVVCTTVGPYLRYGEALVTAAASAGTDYVDLTGEVPFVRYSIDKAHETAAATGARIVHSCGFDSVPSDLGTYLLYRKVSDDAAGQLTDTTMVIKAMRGSVSGGTIDSMRVIADQASDPTVRRVLLNPQALSSGPNETVQAKLRSEPSDISLIRAKTVDRSLTGTLAPFFMSSYNTRIVRRSNALLDGAYGPEFHYGEAMAVGGIPVISTIAASVVAAGAGLFLAAMSLKPTRKLLDKVLPAPGQGPNEKSRDKGFFVAQTFTRTTTGARYRSEIRASGDPGYKATAVMLGESALALALDRDKLPKHAGVLTPSVAMGDALVDRLRAAGFALDVTKLG</sequence>